<dbReference type="EMBL" id="JAVXUP010000095">
    <property type="protein sequence ID" value="KAK3038449.1"/>
    <property type="molecule type" value="Genomic_DNA"/>
</dbReference>
<name>A0AA88X4C7_9ASTE</name>
<keyword evidence="2" id="KW-1185">Reference proteome</keyword>
<dbReference type="AlphaFoldDB" id="A0AA88X4C7"/>
<reference evidence="1" key="1">
    <citation type="submission" date="2022-12" db="EMBL/GenBank/DDBJ databases">
        <title>Draft genome assemblies for two species of Escallonia (Escalloniales).</title>
        <authorList>
            <person name="Chanderbali A."/>
            <person name="Dervinis C."/>
            <person name="Anghel I."/>
            <person name="Soltis D."/>
            <person name="Soltis P."/>
            <person name="Zapata F."/>
        </authorList>
    </citation>
    <scope>NUCLEOTIDE SEQUENCE</scope>
    <source>
        <strain evidence="1">UCBG64.0493</strain>
        <tissue evidence="1">Leaf</tissue>
    </source>
</reference>
<comment type="caution">
    <text evidence="1">The sequence shown here is derived from an EMBL/GenBank/DDBJ whole genome shotgun (WGS) entry which is preliminary data.</text>
</comment>
<evidence type="ECO:0000313" key="1">
    <source>
        <dbReference type="EMBL" id="KAK3038449.1"/>
    </source>
</evidence>
<proteinExistence type="predicted"/>
<accession>A0AA88X4C7</accession>
<evidence type="ECO:0000313" key="2">
    <source>
        <dbReference type="Proteomes" id="UP001188597"/>
    </source>
</evidence>
<protein>
    <submittedName>
        <fullName evidence="1">Uncharacterized protein</fullName>
    </submittedName>
</protein>
<dbReference type="Proteomes" id="UP001188597">
    <property type="component" value="Unassembled WGS sequence"/>
</dbReference>
<sequence length="72" mass="8054">MVGNPDGSEERVKTDPSAIWGVIGKLERRENGIDALLFFQNLVKALLIPLNNPDFCTGDDKSRAQRMLIQKL</sequence>
<organism evidence="1 2">
    <name type="scientific">Escallonia herrerae</name>
    <dbReference type="NCBI Taxonomy" id="1293975"/>
    <lineage>
        <taxon>Eukaryota</taxon>
        <taxon>Viridiplantae</taxon>
        <taxon>Streptophyta</taxon>
        <taxon>Embryophyta</taxon>
        <taxon>Tracheophyta</taxon>
        <taxon>Spermatophyta</taxon>
        <taxon>Magnoliopsida</taxon>
        <taxon>eudicotyledons</taxon>
        <taxon>Gunneridae</taxon>
        <taxon>Pentapetalae</taxon>
        <taxon>asterids</taxon>
        <taxon>campanulids</taxon>
        <taxon>Escalloniales</taxon>
        <taxon>Escalloniaceae</taxon>
        <taxon>Escallonia</taxon>
    </lineage>
</organism>
<gene>
    <name evidence="1" type="ORF">RJ639_029747</name>
</gene>